<keyword evidence="3" id="KW-1185">Reference proteome</keyword>
<comment type="caution">
    <text evidence="2">The sequence shown here is derived from an EMBL/GenBank/DDBJ whole genome shotgun (WGS) entry which is preliminary data.</text>
</comment>
<proteinExistence type="predicted"/>
<organism evidence="2 3">
    <name type="scientific">Streptosporangium saharense</name>
    <dbReference type="NCBI Taxonomy" id="1706840"/>
    <lineage>
        <taxon>Bacteria</taxon>
        <taxon>Bacillati</taxon>
        <taxon>Actinomycetota</taxon>
        <taxon>Actinomycetes</taxon>
        <taxon>Streptosporangiales</taxon>
        <taxon>Streptosporangiaceae</taxon>
        <taxon>Streptosporangium</taxon>
    </lineage>
</organism>
<sequence length="55" mass="6354">MTAEAAPLRTAPAGRTHDGRSIFDWSTDDPPLHARFRLEWRFRALRPPHSTKEAR</sequence>
<evidence type="ECO:0000256" key="1">
    <source>
        <dbReference type="SAM" id="MobiDB-lite"/>
    </source>
</evidence>
<name>A0A7W7QVX7_9ACTN</name>
<gene>
    <name evidence="2" type="ORF">FHS44_007891</name>
</gene>
<dbReference type="AlphaFoldDB" id="A0A7W7QVX7"/>
<dbReference type="Proteomes" id="UP000552644">
    <property type="component" value="Unassembled WGS sequence"/>
</dbReference>
<protein>
    <submittedName>
        <fullName evidence="2">Uncharacterized protein</fullName>
    </submittedName>
</protein>
<dbReference type="RefSeq" id="WP_221461821.1">
    <property type="nucleotide sequence ID" value="NZ_JACHJP010000016.1"/>
</dbReference>
<accession>A0A7W7QVX7</accession>
<reference evidence="2 3" key="1">
    <citation type="submission" date="2020-08" db="EMBL/GenBank/DDBJ databases">
        <title>Genomic Encyclopedia of Type Strains, Phase III (KMG-III): the genomes of soil and plant-associated and newly described type strains.</title>
        <authorList>
            <person name="Whitman W."/>
        </authorList>
    </citation>
    <scope>NUCLEOTIDE SEQUENCE [LARGE SCALE GENOMIC DNA]</scope>
    <source>
        <strain evidence="2 3">CECT 8840</strain>
    </source>
</reference>
<evidence type="ECO:0000313" key="2">
    <source>
        <dbReference type="EMBL" id="MBB4920739.1"/>
    </source>
</evidence>
<dbReference type="EMBL" id="JACHJP010000016">
    <property type="protein sequence ID" value="MBB4920739.1"/>
    <property type="molecule type" value="Genomic_DNA"/>
</dbReference>
<evidence type="ECO:0000313" key="3">
    <source>
        <dbReference type="Proteomes" id="UP000552644"/>
    </source>
</evidence>
<feature type="region of interest" description="Disordered" evidence="1">
    <location>
        <begin position="1"/>
        <end position="27"/>
    </location>
</feature>